<dbReference type="InterPro" id="IPR045304">
    <property type="entry name" value="LbH_SAT"/>
</dbReference>
<dbReference type="SUPFAM" id="SSF51161">
    <property type="entry name" value="Trimeric LpxA-like enzymes"/>
    <property type="match status" value="1"/>
</dbReference>
<keyword evidence="2" id="KW-0028">Amino-acid biosynthesis</keyword>
<evidence type="ECO:0000256" key="2">
    <source>
        <dbReference type="ARBA" id="ARBA00022605"/>
    </source>
</evidence>
<evidence type="ECO:0000313" key="6">
    <source>
        <dbReference type="Proteomes" id="UP000779049"/>
    </source>
</evidence>
<keyword evidence="3" id="KW-0808">Transferase</keyword>
<evidence type="ECO:0000256" key="1">
    <source>
        <dbReference type="ARBA" id="ARBA00004876"/>
    </source>
</evidence>
<dbReference type="NCBIfam" id="NF041874">
    <property type="entry name" value="EPS_EpsC"/>
    <property type="match status" value="1"/>
</dbReference>
<organism evidence="5 6">
    <name type="scientific">Sellimonas caecigallum</name>
    <dbReference type="NCBI Taxonomy" id="2592333"/>
    <lineage>
        <taxon>Bacteria</taxon>
        <taxon>Bacillati</taxon>
        <taxon>Bacillota</taxon>
        <taxon>Clostridia</taxon>
        <taxon>Lachnospirales</taxon>
        <taxon>Lachnospiraceae</taxon>
        <taxon>Sellimonas</taxon>
    </lineage>
</organism>
<sequence length="305" mass="34527">MKKETIKKVAGRLTENYRTEELFMPKNGRQLPDRSKVIDILRELKNVVFPGYFGKDSTMELDASYYAGYRLNHLYDALRDQIEIALKYQRNEETDEEVKDRAEQVTDTFFDRLPDIQESLLKDVQAGFDGDPAAQSKEEIIFSYPGLFAIYVYRLAHVLYQEKIPFIPRIMSEYAHGRTGIDINPGATIGEYFFIDHGTGIVIGETTVIGNNVKLYQGVTLGALSTRNGQQLAGIKRHPTIEDNVTIYSNSSVLGGETVIGEHCIIGGNTFITRSVPPYTKVSAKSPELVFKTPKEKKAIWEWEN</sequence>
<name>A0ABS7L6V7_9FIRM</name>
<dbReference type="Proteomes" id="UP000779049">
    <property type="component" value="Unassembled WGS sequence"/>
</dbReference>
<evidence type="ECO:0000313" key="5">
    <source>
        <dbReference type="EMBL" id="MBY0758816.1"/>
    </source>
</evidence>
<keyword evidence="4" id="KW-0012">Acyltransferase</keyword>
<evidence type="ECO:0000256" key="4">
    <source>
        <dbReference type="ARBA" id="ARBA00023315"/>
    </source>
</evidence>
<gene>
    <name evidence="5" type="ORF">FLB61_06915</name>
</gene>
<dbReference type="InterPro" id="IPR053376">
    <property type="entry name" value="Serine_acetyltransferase"/>
</dbReference>
<dbReference type="InterPro" id="IPR011004">
    <property type="entry name" value="Trimer_LpxA-like_sf"/>
</dbReference>
<comment type="caution">
    <text evidence="5">The sequence shown here is derived from an EMBL/GenBank/DDBJ whole genome shotgun (WGS) entry which is preliminary data.</text>
</comment>
<dbReference type="InterPro" id="IPR042122">
    <property type="entry name" value="Ser_AcTrfase_N_sf"/>
</dbReference>
<evidence type="ECO:0000256" key="3">
    <source>
        <dbReference type="ARBA" id="ARBA00022679"/>
    </source>
</evidence>
<reference evidence="5 6" key="1">
    <citation type="journal article" date="2020" name="New Microbes New Infect">
        <title>Sellimonas caecigallum sp. nov., description and genome sequence of a new member of the Sellimonas genus isolated from the cecum of feral chicken.</title>
        <authorList>
            <person name="Wongkuna S."/>
            <person name="Ghimire S."/>
            <person name="Antony L."/>
            <person name="Chankhamhaengdecha S."/>
            <person name="Janvilisri T."/>
            <person name="Scaria J."/>
        </authorList>
    </citation>
    <scope>NUCLEOTIDE SEQUENCE [LARGE SCALE GENOMIC DNA]</scope>
    <source>
        <strain evidence="5 6">SW451</strain>
    </source>
</reference>
<dbReference type="Gene3D" id="2.160.10.10">
    <property type="entry name" value="Hexapeptide repeat proteins"/>
    <property type="match status" value="1"/>
</dbReference>
<proteinExistence type="predicted"/>
<comment type="pathway">
    <text evidence="1">Amino-acid biosynthesis; L-cysteine biosynthesis; L-cysteine from L-serine: step 1/2.</text>
</comment>
<accession>A0ABS7L6V7</accession>
<dbReference type="PANTHER" id="PTHR42811">
    <property type="entry name" value="SERINE ACETYLTRANSFERASE"/>
    <property type="match status" value="1"/>
</dbReference>
<dbReference type="Gene3D" id="1.10.3130.10">
    <property type="entry name" value="serine acetyltransferase, domain 1"/>
    <property type="match status" value="1"/>
</dbReference>
<keyword evidence="6" id="KW-1185">Reference proteome</keyword>
<dbReference type="RefSeq" id="WP_221919754.1">
    <property type="nucleotide sequence ID" value="NZ_CP173660.1"/>
</dbReference>
<dbReference type="EMBL" id="VIRV01000008">
    <property type="protein sequence ID" value="MBY0758816.1"/>
    <property type="molecule type" value="Genomic_DNA"/>
</dbReference>
<protein>
    <submittedName>
        <fullName evidence="5">Serine acetyltransferase</fullName>
    </submittedName>
</protein>
<dbReference type="CDD" id="cd03354">
    <property type="entry name" value="LbH_SAT"/>
    <property type="match status" value="1"/>
</dbReference>